<dbReference type="EMBL" id="KY445563">
    <property type="protein sequence ID" value="AQN78498.1"/>
    <property type="molecule type" value="mRNA"/>
</dbReference>
<comment type="subcellular location">
    <subcellularLocation>
        <location evidence="1">Cell membrane</location>
        <topology evidence="1">Multi-pass membrane protein</topology>
    </subcellularLocation>
</comment>
<name>A0A1S5VFU3_9HYME</name>
<dbReference type="InterPro" id="IPR004117">
    <property type="entry name" value="7tm6_olfct_rcpt"/>
</dbReference>
<keyword evidence="7" id="KW-0472">Membrane</keyword>
<evidence type="ECO:0000256" key="4">
    <source>
        <dbReference type="ARBA" id="ARBA00022692"/>
    </source>
</evidence>
<keyword evidence="3" id="KW-0716">Sensory transduction</keyword>
<reference evidence="10" key="1">
    <citation type="journal article" date="2017" name="Comp. Biochem. Physiol. Part D Genomics Proteomics">
        <title>Candidate chemosensory genes identified in the endoparasitoid Meteorus pulchricornis (Hymenoptera: Braconidae) by antennal transcriptome analysis.</title>
        <authorList>
            <person name="Sheng S."/>
            <person name="Liao C.W."/>
            <person name="Zheng Y."/>
            <person name="Zhou Y."/>
            <person name="Xu Y."/>
            <person name="Song W.M."/>
            <person name="He P."/>
            <person name="Zhang J."/>
            <person name="Wu F.A."/>
        </authorList>
    </citation>
    <scope>NUCLEOTIDE SEQUENCE</scope>
    <source>
        <strain evidence="10">Zhenjiang</strain>
    </source>
</reference>
<protein>
    <submittedName>
        <fullName evidence="10">Olfactory receptor 96</fullName>
    </submittedName>
</protein>
<dbReference type="PANTHER" id="PTHR21137">
    <property type="entry name" value="ODORANT RECEPTOR"/>
    <property type="match status" value="1"/>
</dbReference>
<dbReference type="Pfam" id="PF02949">
    <property type="entry name" value="7tm_6"/>
    <property type="match status" value="1"/>
</dbReference>
<proteinExistence type="evidence at transcript level"/>
<dbReference type="GO" id="GO:0004984">
    <property type="term" value="F:olfactory receptor activity"/>
    <property type="evidence" value="ECO:0007669"/>
    <property type="project" value="InterPro"/>
</dbReference>
<evidence type="ECO:0000256" key="2">
    <source>
        <dbReference type="ARBA" id="ARBA00022475"/>
    </source>
</evidence>
<keyword evidence="8 10" id="KW-0675">Receptor</keyword>
<dbReference type="GO" id="GO:0005886">
    <property type="term" value="C:plasma membrane"/>
    <property type="evidence" value="ECO:0007669"/>
    <property type="project" value="UniProtKB-SubCell"/>
</dbReference>
<dbReference type="PANTHER" id="PTHR21137:SF35">
    <property type="entry name" value="ODORANT RECEPTOR 19A-RELATED"/>
    <property type="match status" value="1"/>
</dbReference>
<dbReference type="GO" id="GO:0007165">
    <property type="term" value="P:signal transduction"/>
    <property type="evidence" value="ECO:0007669"/>
    <property type="project" value="UniProtKB-KW"/>
</dbReference>
<organism evidence="10">
    <name type="scientific">Meteorus pulchricornis</name>
    <dbReference type="NCBI Taxonomy" id="51522"/>
    <lineage>
        <taxon>Eukaryota</taxon>
        <taxon>Metazoa</taxon>
        <taxon>Ecdysozoa</taxon>
        <taxon>Arthropoda</taxon>
        <taxon>Hexapoda</taxon>
        <taxon>Insecta</taxon>
        <taxon>Pterygota</taxon>
        <taxon>Neoptera</taxon>
        <taxon>Endopterygota</taxon>
        <taxon>Hymenoptera</taxon>
        <taxon>Apocrita</taxon>
        <taxon>Ichneumonoidea</taxon>
        <taxon>Braconidae</taxon>
        <taxon>Meteorinae</taxon>
        <taxon>Meteorus</taxon>
    </lineage>
</organism>
<keyword evidence="4" id="KW-0812">Transmembrane</keyword>
<keyword evidence="5" id="KW-0552">Olfaction</keyword>
<evidence type="ECO:0000256" key="7">
    <source>
        <dbReference type="ARBA" id="ARBA00023136"/>
    </source>
</evidence>
<evidence type="ECO:0000256" key="8">
    <source>
        <dbReference type="ARBA" id="ARBA00023170"/>
    </source>
</evidence>
<evidence type="ECO:0000256" key="9">
    <source>
        <dbReference type="ARBA" id="ARBA00023224"/>
    </source>
</evidence>
<keyword evidence="6" id="KW-1133">Transmembrane helix</keyword>
<evidence type="ECO:0000256" key="5">
    <source>
        <dbReference type="ARBA" id="ARBA00022725"/>
    </source>
</evidence>
<sequence>MLCRQRLHQAVNNTFDYSVSVFPTFYPFTITSFPGFLIFSSYQQLTVILACMYWVSCDALFLQITTHICLQFTMQAHYLDDVIANANTYGNGADLKHQLRDIVKKHNELFAFCYEVQMFFNPVIFLTILSNGINLCCCLYQMDQQLVTHEWAEITKNMFHLCSLIIQTLVFCGYAENMTQSSIQMGYSAYHSQWIELNKETKLMLLLIIMRTTKQYNFTVYGMLSLNLNRVTMVCILNFSDYFEQRPV</sequence>
<keyword evidence="9" id="KW-0807">Transducer</keyword>
<accession>A0A1S5VFU3</accession>
<evidence type="ECO:0000256" key="6">
    <source>
        <dbReference type="ARBA" id="ARBA00022989"/>
    </source>
</evidence>
<evidence type="ECO:0000313" key="10">
    <source>
        <dbReference type="EMBL" id="AQN78498.1"/>
    </source>
</evidence>
<evidence type="ECO:0000256" key="1">
    <source>
        <dbReference type="ARBA" id="ARBA00004651"/>
    </source>
</evidence>
<evidence type="ECO:0000256" key="3">
    <source>
        <dbReference type="ARBA" id="ARBA00022606"/>
    </source>
</evidence>
<dbReference type="GO" id="GO:0005549">
    <property type="term" value="F:odorant binding"/>
    <property type="evidence" value="ECO:0007669"/>
    <property type="project" value="InterPro"/>
</dbReference>
<keyword evidence="2" id="KW-1003">Cell membrane</keyword>
<dbReference type="AlphaFoldDB" id="A0A1S5VFU3"/>